<sequence>MAYVYKQFTAQDKALIPFNAHKQYNFSYSELPSNSIKWYSTKWTSESISNYSSGSASADVNANIIKYNQIDKLYYRDYFTQFADKLGPINFIKQPRVLYEKMNVLSIPMGLYGNEIKPGSFYMSASTSEIIDDKFGNLMISGTITSSYPNDIQENVFRLDPIKGFKKYDLGVHDGYVTINLSDTSYAVDIYSKNHYRKGSRIATNIPTTYTSNNKTPIEFYPKDYDDSYFANSIYYRNVTFNTSSLGSTTHKFPQISFSSITGSFVSSSHDEKLNFNSDKDFSISFWIKPKGIVTSGSIGNSPIENGFAVENYSSNIIDNKKRYVISKSRTKTINATWNVSSSAEPQEAQSEIQFPYEIYMQSSSLFFDISDGNETKSITTFIGGVWHQNSNLRVGTHIICQNSGSIMEIYKDGSKVATTTTPTNFKDPTRNTANFYIATSGENITIDQNGGINTSSIESGFVIENYVDSIHNFHRHFNGNLNNINIWNRAYNRETILNIQNSVNASPYIGNIFYRNGFVTITHPAYHNVLKEIGIGNMTVEYDNQYDNTSFLINNNEINGINTLQFQGTHLIYEHEYQCTIAEHEFNSTTNLSARKLKSSTHYEVANFATGSLFKPHVTTIGLYDKEGNLLIIGKLGQPVRMSNETDTTFVVRWDT</sequence>
<protein>
    <submittedName>
        <fullName evidence="1">Uncharacterized protein</fullName>
    </submittedName>
</protein>
<reference evidence="1" key="2">
    <citation type="journal article" date="2017" name="Nat. Commun.">
        <title>Single-virus genomics reveals hidden cosmopolitan and abundant viruses.</title>
        <authorList>
            <person name="Martinez-Hernandez F."/>
            <person name="Fornas O."/>
            <person name="Lluesma Gomez M."/>
            <person name="Bolduc B."/>
            <person name="de la Cruz Pena M.J."/>
            <person name="Martinez J.M."/>
            <person name="Anton J."/>
            <person name="Gasol J.M."/>
            <person name="Rosselli R."/>
            <person name="Rodriguez-Valera F."/>
            <person name="Sullivan M.B."/>
            <person name="Acinas S.G."/>
            <person name="Martinez-Garcia M."/>
        </authorList>
    </citation>
    <scope>NUCLEOTIDE SEQUENCE</scope>
</reference>
<proteinExistence type="predicted"/>
<dbReference type="EMBL" id="KY052842">
    <property type="protein sequence ID" value="ASF00552.1"/>
    <property type="molecule type" value="Genomic_DNA"/>
</dbReference>
<name>A0A218MMN2_9VIRU</name>
<reference evidence="1" key="1">
    <citation type="submission" date="2016-10" db="EMBL/GenBank/DDBJ databases">
        <authorList>
            <person name="Varghese N."/>
        </authorList>
    </citation>
    <scope>NUCLEOTIDE SEQUENCE</scope>
</reference>
<organism evidence="1">
    <name type="scientific">uncultured virus</name>
    <dbReference type="NCBI Taxonomy" id="340016"/>
    <lineage>
        <taxon>Viruses</taxon>
        <taxon>environmental samples</taxon>
    </lineage>
</organism>
<dbReference type="Gene3D" id="2.60.120.200">
    <property type="match status" value="1"/>
</dbReference>
<evidence type="ECO:0000313" key="1">
    <source>
        <dbReference type="EMBL" id="ASF00552.1"/>
    </source>
</evidence>
<accession>A0A218MMN2</accession>
<dbReference type="SUPFAM" id="SSF49899">
    <property type="entry name" value="Concanavalin A-like lectins/glucanases"/>
    <property type="match status" value="1"/>
</dbReference>
<dbReference type="InterPro" id="IPR013320">
    <property type="entry name" value="ConA-like_dom_sf"/>
</dbReference>